<dbReference type="AlphaFoldDB" id="A0A177NBG2"/>
<dbReference type="InterPro" id="IPR055259">
    <property type="entry name" value="YkvP/CgeB_Glyco_trans-like"/>
</dbReference>
<evidence type="ECO:0000313" key="3">
    <source>
        <dbReference type="Proteomes" id="UP000077628"/>
    </source>
</evidence>
<dbReference type="Pfam" id="PF13524">
    <property type="entry name" value="Glyco_trans_1_2"/>
    <property type="match status" value="1"/>
</dbReference>
<name>A0A177NBG2_9GAMM</name>
<proteinExistence type="predicted"/>
<dbReference type="Proteomes" id="UP000077628">
    <property type="component" value="Unassembled WGS sequence"/>
</dbReference>
<keyword evidence="3" id="KW-1185">Reference proteome</keyword>
<evidence type="ECO:0000313" key="2">
    <source>
        <dbReference type="EMBL" id="OAI15215.1"/>
    </source>
</evidence>
<evidence type="ECO:0000259" key="1">
    <source>
        <dbReference type="Pfam" id="PF13524"/>
    </source>
</evidence>
<gene>
    <name evidence="2" type="ORF">A1355_10765</name>
</gene>
<dbReference type="RefSeq" id="WP_064030650.1">
    <property type="nucleotide sequence ID" value="NZ_LUUK01000194.1"/>
</dbReference>
<dbReference type="STRING" id="702114.A1355_10765"/>
<sequence>MAVRPDCYFLDLKLALLEAERQNRCVDETGVERLQYCYYDGPLSDSLLPNLIYVSQYQFSEFFANNTLPIPKYVVDQDGREHDLTADPGNMLEEILVLRNADNHRPNHKDTDFFNALEALNTAKQRNVRIADDGSTGLQLCYYHGEKLASDLENLIHVDLDRILEFLVFSRLRLPEELRADPELMADYQQVLDSVFETRAQFTAELERQALDQQPDFAADRPWRVLIYAANSSSVLCPLAETLAKSGYSVMLYVVSDTLHTLNRVDALNQYVEFRPHILIQENQLDNGFLAGDVINVVYWLADDVGFESLASLPFRKNDFNYCRAETVFQHLKRCGADNVLRIEPEADQLTLPILWCGFNHARPNSRREILEPPIVLEGPAEEINQCAERWSGNLQVLKQYRPTLYENLGVYLTDRRINVFVGEAIAGEFYSVAVFAGEQRLYQLDLPKKAENVRNIRANAKVAQRFSVPCYGLAGIGDGGELAAIFSATSTPIAEMPNLEIPIYLVDADFGGLLATMLVRDIRDVLAENRVWLCFQVSGFNEFVAELNTKQSILPEVTMNVSATETEFQQIRRAVDEARDYRSDSHAELLAIIDDYYRQVSFETWRDKFQKNQATPIRVMGFASRFTSFLQYCMRDLLDGFARAGAEIQISTDTANFRRNGMESIVAQIAEFKPDLILSIDHFRHEFAGLPEPVPFVNWIQDMLPSITQNRRAVKFRDFTFVFSKDWLAMNSNPLYASFPVEYLPLGFNDAYYYPIQNRAYQYDFLFITHLIDPAKTLAPFRFGEGGFESYDSTEASLMKERKLPAELLFRIYQVILEYTDQLPIDQFHRFCLDNQIGKFKLVEQLLGDHGITITIDVINQLMAGSGSRFHYHYLTEMKTRPISALLDAGLNIELALYGRNWDKLAKFSPYAHGVAENGENINELMNRSRICFNGSPGTSLHMRALEIMAAGCFMLSRRIYKDAAPLSEYYSDDEVAYYADEKDLIRQVEFYLHNEGARAEIADKAYRKTLSLFSYRSIAERIRDSVALRLSEPV</sequence>
<dbReference type="OrthoDB" id="9179708at2"/>
<protein>
    <recommendedName>
        <fullName evidence="1">Spore protein YkvP/CgeB glycosyl transferase-like domain-containing protein</fullName>
    </recommendedName>
</protein>
<accession>A0A177NBG2</accession>
<feature type="domain" description="Spore protein YkvP/CgeB glycosyl transferase-like" evidence="1">
    <location>
        <begin position="892"/>
        <end position="1025"/>
    </location>
</feature>
<comment type="caution">
    <text evidence="2">The sequence shown here is derived from an EMBL/GenBank/DDBJ whole genome shotgun (WGS) entry which is preliminary data.</text>
</comment>
<dbReference type="SUPFAM" id="SSF53756">
    <property type="entry name" value="UDP-Glycosyltransferase/glycogen phosphorylase"/>
    <property type="match status" value="1"/>
</dbReference>
<dbReference type="EMBL" id="LUUK01000194">
    <property type="protein sequence ID" value="OAI15215.1"/>
    <property type="molecule type" value="Genomic_DNA"/>
</dbReference>
<organism evidence="2 3">
    <name type="scientific">Methylomonas koyamae</name>
    <dbReference type="NCBI Taxonomy" id="702114"/>
    <lineage>
        <taxon>Bacteria</taxon>
        <taxon>Pseudomonadati</taxon>
        <taxon>Pseudomonadota</taxon>
        <taxon>Gammaproteobacteria</taxon>
        <taxon>Methylococcales</taxon>
        <taxon>Methylococcaceae</taxon>
        <taxon>Methylomonas</taxon>
    </lineage>
</organism>
<dbReference type="Gene3D" id="3.40.50.2000">
    <property type="entry name" value="Glycogen Phosphorylase B"/>
    <property type="match status" value="1"/>
</dbReference>
<reference evidence="3" key="1">
    <citation type="submission" date="2016-03" db="EMBL/GenBank/DDBJ databases">
        <authorList>
            <person name="Heylen K."/>
            <person name="De Vos P."/>
            <person name="Vekeman B."/>
        </authorList>
    </citation>
    <scope>NUCLEOTIDE SEQUENCE [LARGE SCALE GENOMIC DNA]</scope>
    <source>
        <strain evidence="3">R-45383</strain>
    </source>
</reference>